<protein>
    <recommendedName>
        <fullName evidence="4">Heparinase II/III-like protein</fullName>
    </recommendedName>
</protein>
<organism evidence="2 3">
    <name type="scientific">Rubellicoccus peritrichatus</name>
    <dbReference type="NCBI Taxonomy" id="3080537"/>
    <lineage>
        <taxon>Bacteria</taxon>
        <taxon>Pseudomonadati</taxon>
        <taxon>Verrucomicrobiota</taxon>
        <taxon>Opitutia</taxon>
        <taxon>Puniceicoccales</taxon>
        <taxon>Cerasicoccaceae</taxon>
        <taxon>Rubellicoccus</taxon>
    </lineage>
</organism>
<keyword evidence="3" id="KW-1185">Reference proteome</keyword>
<dbReference type="Gene3D" id="2.70.98.70">
    <property type="match status" value="1"/>
</dbReference>
<dbReference type="AlphaFoldDB" id="A0AAQ3L913"/>
<sequence length="792" mass="90406">MVGSALLIRKNSAQLTLLSLFILGVLGTAQADNYNATDENGVRIFSEVPAPGVHPRVIMSPQDLQPWREEVGATYRGKTFFAKRFTSPRIDALEQLDISLPEEELMEAYPHIGPGTNHELLYATLDVIYHQDEERAKAVCKAVTNFARVVIARSKHHPQWGKITEHIGGIEGNSGIRTGLGELWLRGGADFALAYDYLYNVMTPEQRGICREALSIATKDLVCWGMNFPRGRGISNWYGYHGELAPMILAIEGEEGYRPDQWEKFSQMIRDWAEVHIYESGGSNEDGYTINTSMREGQFALIAMARRGENHYARPNIKNYFKWIALSLVPGEDTGETVGYSSNRVAPYESAPVLARWAMPGDPYVNYYFRQYKGADYSRQNRWQYAPWSTMLGMNWEDTETLPLDMGELDLPLTAVFPYQGLFITRSNWSDEASYLNMLARQDAWYDRHENVDRGRFVFAALGRRWAIDRPWALATQSKDHSLVHIDGIGQAEAKVGRGKAPNAQLIEHADVDLEVQIDGDYGIMSYAVMDLSNAYNWLWTHSWDKPGEGWEPETRTFEEIGWIWEREGQPEALHGSDNKTVPEYNFEGLNLWRKPNNPVEFCWRTGILVRGENPYAMIIDDVKKDDEARTYDWYMPIPDDVDFVPISKNQVMLVEKDEERTYGRAHVGSRRLLITFMGSDNPEIKMEEYASSISRGKAHLARRIVATRKGEEGNFRVVLYPFRTTIAPVGKTANEGWKKHPQGAELPQFSPANSNNFFIKTNGRKDAWTFTPKPDGRNRIRLQRGGKHWEI</sequence>
<dbReference type="EMBL" id="CP136920">
    <property type="protein sequence ID" value="WOO39922.1"/>
    <property type="molecule type" value="Genomic_DNA"/>
</dbReference>
<dbReference type="KEGG" id="puo:RZN69_14950"/>
<name>A0AAQ3L913_9BACT</name>
<reference evidence="2 3" key="1">
    <citation type="submission" date="2023-10" db="EMBL/GenBank/DDBJ databases">
        <title>Rubellicoccus peritrichatus gen. nov., sp. nov., isolated from an algae of coral reef tank.</title>
        <authorList>
            <person name="Luo J."/>
        </authorList>
    </citation>
    <scope>NUCLEOTIDE SEQUENCE [LARGE SCALE GENOMIC DNA]</scope>
    <source>
        <strain evidence="2 3">CR14</strain>
    </source>
</reference>
<gene>
    <name evidence="2" type="ORF">RZN69_14950</name>
</gene>
<proteinExistence type="predicted"/>
<evidence type="ECO:0000313" key="2">
    <source>
        <dbReference type="EMBL" id="WOO39922.1"/>
    </source>
</evidence>
<feature type="chain" id="PRO_5042939136" description="Heparinase II/III-like protein" evidence="1">
    <location>
        <begin position="32"/>
        <end position="792"/>
    </location>
</feature>
<keyword evidence="1" id="KW-0732">Signal</keyword>
<accession>A0AAQ3L913</accession>
<dbReference type="RefSeq" id="WP_317831976.1">
    <property type="nucleotide sequence ID" value="NZ_CP136920.1"/>
</dbReference>
<evidence type="ECO:0000256" key="1">
    <source>
        <dbReference type="SAM" id="SignalP"/>
    </source>
</evidence>
<evidence type="ECO:0008006" key="4">
    <source>
        <dbReference type="Google" id="ProtNLM"/>
    </source>
</evidence>
<dbReference type="Proteomes" id="UP001304300">
    <property type="component" value="Chromosome"/>
</dbReference>
<dbReference type="Gene3D" id="1.50.10.100">
    <property type="entry name" value="Chondroitin AC/alginate lyase"/>
    <property type="match status" value="1"/>
</dbReference>
<feature type="signal peptide" evidence="1">
    <location>
        <begin position="1"/>
        <end position="31"/>
    </location>
</feature>
<dbReference type="InterPro" id="IPR008929">
    <property type="entry name" value="Chondroitin_lyas"/>
</dbReference>
<evidence type="ECO:0000313" key="3">
    <source>
        <dbReference type="Proteomes" id="UP001304300"/>
    </source>
</evidence>